<name>A0A370BM61_ASPNG</name>
<dbReference type="AlphaFoldDB" id="A0A370BM61"/>
<evidence type="ECO:0000256" key="1">
    <source>
        <dbReference type="SAM" id="MobiDB-lite"/>
    </source>
</evidence>
<protein>
    <submittedName>
        <fullName evidence="2">Uncharacterized protein</fullName>
    </submittedName>
</protein>
<dbReference type="EMBL" id="KZ851963">
    <property type="protein sequence ID" value="RDH14589.1"/>
    <property type="molecule type" value="Genomic_DNA"/>
</dbReference>
<reference evidence="2 3" key="1">
    <citation type="submission" date="2018-07" db="EMBL/GenBank/DDBJ databases">
        <title>Section-level genome sequencing of Aspergillus section Nigri to investigate inter- and intra-species variation.</title>
        <authorList>
            <consortium name="DOE Joint Genome Institute"/>
            <person name="Vesth T.C."/>
            <person name="Nybo J.L."/>
            <person name="Theobald S."/>
            <person name="Frisvad J.C."/>
            <person name="Larsen T.O."/>
            <person name="Nielsen K.F."/>
            <person name="Hoof J.B."/>
            <person name="Brandl J."/>
            <person name="Salamov A."/>
            <person name="Riley R."/>
            <person name="Gladden J.M."/>
            <person name="Phatale P."/>
            <person name="Nielsen M.T."/>
            <person name="Lyhne E.K."/>
            <person name="Kogle M.E."/>
            <person name="Strasser K."/>
            <person name="McDonnell E."/>
            <person name="Barry K."/>
            <person name="Clum A."/>
            <person name="Chen C."/>
            <person name="Nolan M."/>
            <person name="Sandor L."/>
            <person name="Kuo A."/>
            <person name="Lipzen A."/>
            <person name="Hainaut M."/>
            <person name="Drula E."/>
            <person name="Tsang A."/>
            <person name="Magnuson J.K."/>
            <person name="Henrissat B."/>
            <person name="Wiebenga A."/>
            <person name="Simmons B.A."/>
            <person name="Makela M.R."/>
            <person name="De vries R.P."/>
            <person name="Grigoriev I.V."/>
            <person name="Mortensen U.H."/>
            <person name="Baker S.E."/>
            <person name="Andersen M.R."/>
        </authorList>
    </citation>
    <scope>NUCLEOTIDE SEQUENCE [LARGE SCALE GENOMIC DNA]</scope>
    <source>
        <strain evidence="2 3">ATCC 13496</strain>
    </source>
</reference>
<feature type="compositionally biased region" description="Polar residues" evidence="1">
    <location>
        <begin position="78"/>
        <end position="97"/>
    </location>
</feature>
<organism evidence="2 3">
    <name type="scientific">Aspergillus niger ATCC 13496</name>
    <dbReference type="NCBI Taxonomy" id="1353008"/>
    <lineage>
        <taxon>Eukaryota</taxon>
        <taxon>Fungi</taxon>
        <taxon>Dikarya</taxon>
        <taxon>Ascomycota</taxon>
        <taxon>Pezizomycotina</taxon>
        <taxon>Eurotiomycetes</taxon>
        <taxon>Eurotiomycetidae</taxon>
        <taxon>Eurotiales</taxon>
        <taxon>Aspergillaceae</taxon>
        <taxon>Aspergillus</taxon>
        <taxon>Aspergillus subgen. Circumdati</taxon>
    </lineage>
</organism>
<evidence type="ECO:0000313" key="2">
    <source>
        <dbReference type="EMBL" id="RDH14589.1"/>
    </source>
</evidence>
<feature type="region of interest" description="Disordered" evidence="1">
    <location>
        <begin position="15"/>
        <end position="122"/>
    </location>
</feature>
<gene>
    <name evidence="2" type="ORF">M747DRAFT_249168</name>
</gene>
<evidence type="ECO:0000313" key="3">
    <source>
        <dbReference type="Proteomes" id="UP000253845"/>
    </source>
</evidence>
<dbReference type="VEuPathDB" id="FungiDB:M747DRAFT_249168"/>
<accession>A0A370BM61</accession>
<dbReference type="Proteomes" id="UP000253845">
    <property type="component" value="Unassembled WGS sequence"/>
</dbReference>
<feature type="compositionally biased region" description="Polar residues" evidence="1">
    <location>
        <begin position="56"/>
        <end position="65"/>
    </location>
</feature>
<sequence length="209" mass="22940">MEMWTDKDLLVTGNSCEPLEGICSGTKSQPKDYGPIRNHNQKTTAPGEPPQGTEIKISTSATKNPIQPKDYGSRSRKTTAPNKTSMKVCSKRQTSVKLTRKGPGYSCPATNDSQSKRRPHDGALSPYGLQAAIAPEAEDWHIDQVPSTCSRLARLGADDQVAGRRGIFVLRNKGNSISMITIQAIIFMGIVTIPREKLQYVWLQVTREG</sequence>
<proteinExistence type="predicted"/>